<accession>A0ABY9J078</accession>
<protein>
    <recommendedName>
        <fullName evidence="3">DUF317 domain-containing protein</fullName>
    </recommendedName>
</protein>
<sequence length="153" mass="16536">MIPTGPIETEPPGYRTNSEQHTALLDTLHTAGVELGDYDQRIVDWLTLSPGWEWATVATIASWVKRAGTLAESATEYRVALPEGGGTNLIVRRQGAMFGSGWSAVVPGYGGGRAWTTEGWQESISALSADRLFCWPDAPTAVTETRRALADTE</sequence>
<proteinExistence type="predicted"/>
<evidence type="ECO:0008006" key="3">
    <source>
        <dbReference type="Google" id="ProtNLM"/>
    </source>
</evidence>
<evidence type="ECO:0000313" key="1">
    <source>
        <dbReference type="EMBL" id="WLQ60439.1"/>
    </source>
</evidence>
<organism evidence="1 2">
    <name type="scientific">Streptomyces poriferorum</name>
    <dbReference type="NCBI Taxonomy" id="2798799"/>
    <lineage>
        <taxon>Bacteria</taxon>
        <taxon>Bacillati</taxon>
        <taxon>Actinomycetota</taxon>
        <taxon>Actinomycetes</taxon>
        <taxon>Kitasatosporales</taxon>
        <taxon>Streptomycetaceae</taxon>
        <taxon>Streptomyces</taxon>
    </lineage>
</organism>
<gene>
    <name evidence="1" type="ORF">P8A19_35670</name>
</gene>
<reference evidence="1 2" key="1">
    <citation type="submission" date="2023-03" db="EMBL/GenBank/DDBJ databases">
        <title>Isolation and description of six Streptomyces strains from soil environments, able to metabolize different microbial glucans.</title>
        <authorList>
            <person name="Widen T."/>
            <person name="Larsbrink J."/>
        </authorList>
    </citation>
    <scope>NUCLEOTIDE SEQUENCE [LARGE SCALE GENOMIC DNA]</scope>
    <source>
        <strain evidence="1 2">Alt2</strain>
    </source>
</reference>
<dbReference type="Proteomes" id="UP001235744">
    <property type="component" value="Chromosome"/>
</dbReference>
<keyword evidence="2" id="KW-1185">Reference proteome</keyword>
<evidence type="ECO:0000313" key="2">
    <source>
        <dbReference type="Proteomes" id="UP001235744"/>
    </source>
</evidence>
<dbReference type="EMBL" id="CP120988">
    <property type="protein sequence ID" value="WLQ60439.1"/>
    <property type="molecule type" value="Genomic_DNA"/>
</dbReference>
<dbReference type="RefSeq" id="WP_306069279.1">
    <property type="nucleotide sequence ID" value="NZ_CP120988.1"/>
</dbReference>
<name>A0ABY9J078_9ACTN</name>